<accession>A0A6L2LNP8</accession>
<evidence type="ECO:0000313" key="3">
    <source>
        <dbReference type="EMBL" id="GEU62597.1"/>
    </source>
</evidence>
<feature type="domain" description="Retrotransposon gag" evidence="2">
    <location>
        <begin position="4"/>
        <end position="79"/>
    </location>
</feature>
<dbReference type="InterPro" id="IPR005162">
    <property type="entry name" value="Retrotrans_gag_dom"/>
</dbReference>
<proteinExistence type="predicted"/>
<dbReference type="PANTHER" id="PTHR33223">
    <property type="entry name" value="CCHC-TYPE DOMAIN-CONTAINING PROTEIN"/>
    <property type="match status" value="1"/>
</dbReference>
<organism evidence="3">
    <name type="scientific">Tanacetum cinerariifolium</name>
    <name type="common">Dalmatian daisy</name>
    <name type="synonym">Chrysanthemum cinerariifolium</name>
    <dbReference type="NCBI Taxonomy" id="118510"/>
    <lineage>
        <taxon>Eukaryota</taxon>
        <taxon>Viridiplantae</taxon>
        <taxon>Streptophyta</taxon>
        <taxon>Embryophyta</taxon>
        <taxon>Tracheophyta</taxon>
        <taxon>Spermatophyta</taxon>
        <taxon>Magnoliopsida</taxon>
        <taxon>eudicotyledons</taxon>
        <taxon>Gunneridae</taxon>
        <taxon>Pentapetalae</taxon>
        <taxon>asterids</taxon>
        <taxon>campanulids</taxon>
        <taxon>Asterales</taxon>
        <taxon>Asteraceae</taxon>
        <taxon>Asteroideae</taxon>
        <taxon>Anthemideae</taxon>
        <taxon>Anthemidinae</taxon>
        <taxon>Tanacetum</taxon>
    </lineage>
</organism>
<dbReference type="Pfam" id="PF03732">
    <property type="entry name" value="Retrotrans_gag"/>
    <property type="match status" value="1"/>
</dbReference>
<feature type="compositionally biased region" description="Basic and acidic residues" evidence="1">
    <location>
        <begin position="354"/>
        <end position="370"/>
    </location>
</feature>
<reference evidence="3" key="1">
    <citation type="journal article" date="2019" name="Sci. Rep.">
        <title>Draft genome of Tanacetum cinerariifolium, the natural source of mosquito coil.</title>
        <authorList>
            <person name="Yamashiro T."/>
            <person name="Shiraishi A."/>
            <person name="Satake H."/>
            <person name="Nakayama K."/>
        </authorList>
    </citation>
    <scope>NUCLEOTIDE SEQUENCE</scope>
</reference>
<dbReference type="PANTHER" id="PTHR33223:SF11">
    <property type="entry name" value="ELEMENT PROTEIN, PUTATIVE-RELATED"/>
    <property type="match status" value="1"/>
</dbReference>
<dbReference type="EMBL" id="BKCJ010004702">
    <property type="protein sequence ID" value="GEU62597.1"/>
    <property type="molecule type" value="Genomic_DNA"/>
</dbReference>
<sequence>MLLLFPFSLEGEARIWLDKEPPRSILTWEDLVSKFINQFFPPSKTTYLRSEITNFLQKPNDTFNEAWERFKDLLRQYEQWFDLTKDTLRDALLITPVKNNNAFSSPPTPDALIHFRALTTIINLCFMGKTLGFERLWAPVMQIVWGIVNRARIDYAERIWEEFTQSIHTFIEDKNNLTQHTQGKKKATLIVIPSVRFTKMIIYYLQSKHKFYMRPDSPLHLPNEEPGLGYLKFSAKGTKREVFGMPIQNELITANIQGKQHYKEYLEKVAKHQRYLVGEEGSDPDSLAPKPVKATKKPKPSAPKVDLRPPVIKPASSQQPKPKPAPANSLRSVDESVDKGIPKKEPRFDDEEDDIHRAVEESLKSVHDAPRGPLPPMVIRELDSGKFQPVPEVCRKGKEKRRTPASTEPSGHAKSPSIYASLGLTESDSESDEEVPLVVKVEAQDEGQAGANPGVVTKGQARSDPGDDENLKLTVEEHVILEEPASSIRTLSSLQHLAKDFSFGNQFFNDKPSEAENKKKTAKTKAESMVSVTIQQDMSAIPYMTTPAIQDPLWNRFKDLPEADMKEILHQRMWETNSYKAHEDHMMLYEALKKSMNYDHTDELLKDLAEARRKKKKRHDSPKTSPGSPPHQPPQ</sequence>
<keyword evidence="3" id="KW-0808">Transferase</keyword>
<feature type="region of interest" description="Disordered" evidence="1">
    <location>
        <begin position="279"/>
        <end position="470"/>
    </location>
</feature>
<protein>
    <submittedName>
        <fullName evidence="3">Reverse transcriptase domain-containing protein</fullName>
    </submittedName>
</protein>
<gene>
    <name evidence="3" type="ORF">Tci_034575</name>
</gene>
<feature type="compositionally biased region" description="Basic and acidic residues" evidence="1">
    <location>
        <begin position="332"/>
        <end position="347"/>
    </location>
</feature>
<dbReference type="GO" id="GO:0003964">
    <property type="term" value="F:RNA-directed DNA polymerase activity"/>
    <property type="evidence" value="ECO:0007669"/>
    <property type="project" value="UniProtKB-KW"/>
</dbReference>
<comment type="caution">
    <text evidence="3">The sequence shown here is derived from an EMBL/GenBank/DDBJ whole genome shotgun (WGS) entry which is preliminary data.</text>
</comment>
<keyword evidence="3" id="KW-0548">Nucleotidyltransferase</keyword>
<dbReference type="AlphaFoldDB" id="A0A6L2LNP8"/>
<feature type="region of interest" description="Disordered" evidence="1">
    <location>
        <begin position="609"/>
        <end position="635"/>
    </location>
</feature>
<name>A0A6L2LNP8_TANCI</name>
<keyword evidence="3" id="KW-0695">RNA-directed DNA polymerase</keyword>
<evidence type="ECO:0000256" key="1">
    <source>
        <dbReference type="SAM" id="MobiDB-lite"/>
    </source>
</evidence>
<evidence type="ECO:0000259" key="2">
    <source>
        <dbReference type="Pfam" id="PF03732"/>
    </source>
</evidence>